<dbReference type="AlphaFoldDB" id="A0A6I1GL65"/>
<reference evidence="2 3" key="1">
    <citation type="submission" date="2019-09" db="EMBL/GenBank/DDBJ databases">
        <title>Characterization of the phylogenetic diversity of two novel species belonging to the genus Bifidobacterium: Bifidobacterium cebidarum sp. nov. and Bifidobacterium leontopitheci sp. nov.</title>
        <authorList>
            <person name="Lugli G.A."/>
            <person name="Duranti S."/>
            <person name="Milani C."/>
            <person name="Turroni F."/>
            <person name="Ventura M."/>
        </authorList>
    </citation>
    <scope>NUCLEOTIDE SEQUENCE [LARGE SCALE GENOMIC DNA]</scope>
    <source>
        <strain evidence="2 3">LMG 31471</strain>
    </source>
</reference>
<keyword evidence="3" id="KW-1185">Reference proteome</keyword>
<dbReference type="Proteomes" id="UP000441772">
    <property type="component" value="Unassembled WGS sequence"/>
</dbReference>
<comment type="caution">
    <text evidence="2">The sequence shown here is derived from an EMBL/GenBank/DDBJ whole genome shotgun (WGS) entry which is preliminary data.</text>
</comment>
<dbReference type="InterPro" id="IPR009537">
    <property type="entry name" value="DUF1156"/>
</dbReference>
<protein>
    <recommendedName>
        <fullName evidence="1">DUF1156 domain-containing protein</fullName>
    </recommendedName>
</protein>
<accession>A0A6I1GL65</accession>
<dbReference type="EMBL" id="WBVT01000020">
    <property type="protein sequence ID" value="KAB7790159.1"/>
    <property type="molecule type" value="Genomic_DNA"/>
</dbReference>
<organism evidence="2 3">
    <name type="scientific">Bifidobacterium leontopitheci</name>
    <dbReference type="NCBI Taxonomy" id="2650774"/>
    <lineage>
        <taxon>Bacteria</taxon>
        <taxon>Bacillati</taxon>
        <taxon>Actinomycetota</taxon>
        <taxon>Actinomycetes</taxon>
        <taxon>Bifidobacteriales</taxon>
        <taxon>Bifidobacteriaceae</taxon>
        <taxon>Bifidobacterium</taxon>
    </lineage>
</organism>
<evidence type="ECO:0000259" key="1">
    <source>
        <dbReference type="Pfam" id="PF06634"/>
    </source>
</evidence>
<name>A0A6I1GL65_9BIFI</name>
<evidence type="ECO:0000313" key="2">
    <source>
        <dbReference type="EMBL" id="KAB7790159.1"/>
    </source>
</evidence>
<sequence>MTETPRRKKLIETGIPLKVINEESAREKSLRHGLPSTLHLYWARRPLATTRSILFAQLVDDPSAHPEQFPTVEAQDAERGRLHSLMGRLARWENVNDGELYRAVREAIAWSGAADAQILDPFAGGVYSARGTAAWAGVSCL</sequence>
<feature type="domain" description="DUF1156" evidence="1">
    <location>
        <begin position="15"/>
        <end position="83"/>
    </location>
</feature>
<proteinExistence type="predicted"/>
<gene>
    <name evidence="2" type="ORF">F7D09_1352</name>
</gene>
<dbReference type="Pfam" id="PF06634">
    <property type="entry name" value="DUF1156"/>
    <property type="match status" value="1"/>
</dbReference>
<dbReference type="RefSeq" id="WP_226836058.1">
    <property type="nucleotide sequence ID" value="NZ_JBHSKZ010000004.1"/>
</dbReference>
<evidence type="ECO:0000313" key="3">
    <source>
        <dbReference type="Proteomes" id="UP000441772"/>
    </source>
</evidence>